<dbReference type="InterPro" id="IPR013783">
    <property type="entry name" value="Ig-like_fold"/>
</dbReference>
<gene>
    <name evidence="2" type="ORF">SAMN04488090_0370</name>
</gene>
<dbReference type="STRING" id="563176.SAMN04488090_0370"/>
<evidence type="ECO:0000256" key="1">
    <source>
        <dbReference type="SAM" id="SignalP"/>
    </source>
</evidence>
<keyword evidence="1" id="KW-0732">Signal</keyword>
<sequence length="957" mass="101142">MKIMPVFYRFVGHKPHYLVVLALLFLAVNSFAQCPSSIQNLSASATPATCPSNGTATISSNVTGNAGATYQIVTGPSSGGYQTTAQSSATFTSLPPGDYTFRVTCGSATADVSVTIPNQYTPLSLNASVSNLCQNGAQGGTITASATGGNPGSGGLKYAFLLSDEANADDALFSYSSSNTFNATQFGTYQVRVKDACNNFVTRTVELAPLYPMGHLSFSQTGTTCTTNSFQANLSRADNGFPIDYKANPGYKYEIYSIAPGAACAVPSGATPLFSKTITQDSDLQFTVPATLQRVAIRTISPCGEEITECFDLPTRNLYVSNGVILPCSPSGITKLNLLLWADGNFTWPLTAVVTPQGGSPITHTVNDNGTLNSIFSNVPYASQYAYTVTDACGLTYSATIYTPVPSDGLQVYPSAGYLWCVNTVGTTKVDLYVRGYNAGIDGSTVQILDAGNNVVYTTNSIQDGFIQLPALAPGTYTLRMTPANAGCAPTQAQFTLNETDQPPLKFTLSASTTQLCGGTGSISASLDYNGYNAVRFELLDAGNNVISTNLTGTFINLPAGNYTVRGVADYTDCGIANLVATKPVTIQPAGTAPVVTKKLGVICENPDGSPTGAGKAIFQFSGFGPFKVEMKKTTEPESAYVVKGENVPSSYTADGLEAGTDYDVRITDQCGNTAVTQVSIGQLLPLKLSSNAEPCVGQPYLLSVEDVVDATYTWEKNGAVIGTSREINFPSYQASNDGAYVCTVVLAGGCVTRKVTVNLNSKNCGSPLPVTLAYFKATVENCGVTLNWLTSKEEKFDYFLIEKSADARQFGVAGKLPAAGTGNSYTFYQKDIPEGTYYYRLKMVDKDGTFDYSKTVGVTVSCDGFKARSLNVFPNPARSSAHVTATLHTPDYRGPATLTLYSLTGGKIGQKEVSISQDRTEVSVDDLVRGRKGYFLLKAENGTAVSLGAVKVLVAE</sequence>
<protein>
    <submittedName>
        <fullName evidence="2">Cna protein B-type domain-containing protein</fullName>
    </submittedName>
</protein>
<feature type="chain" id="PRO_5011718835" evidence="1">
    <location>
        <begin position="33"/>
        <end position="957"/>
    </location>
</feature>
<dbReference type="SUPFAM" id="SSF48726">
    <property type="entry name" value="Immunoglobulin"/>
    <property type="match status" value="1"/>
</dbReference>
<name>A0A1G9I8A7_9BACT</name>
<dbReference type="OrthoDB" id="903973at2"/>
<accession>A0A1G9I8A7</accession>
<reference evidence="2 3" key="1">
    <citation type="submission" date="2016-10" db="EMBL/GenBank/DDBJ databases">
        <authorList>
            <person name="de Groot N.N."/>
        </authorList>
    </citation>
    <scope>NUCLEOTIDE SEQUENCE [LARGE SCALE GENOMIC DNA]</scope>
    <source>
        <strain evidence="2 3">DSM 21668</strain>
    </source>
</reference>
<dbReference type="Proteomes" id="UP000198901">
    <property type="component" value="Unassembled WGS sequence"/>
</dbReference>
<dbReference type="EMBL" id="FNGS01000001">
    <property type="protein sequence ID" value="SDL21316.1"/>
    <property type="molecule type" value="Genomic_DNA"/>
</dbReference>
<dbReference type="InterPro" id="IPR036179">
    <property type="entry name" value="Ig-like_dom_sf"/>
</dbReference>
<proteinExistence type="predicted"/>
<evidence type="ECO:0000313" key="3">
    <source>
        <dbReference type="Proteomes" id="UP000198901"/>
    </source>
</evidence>
<dbReference type="SUPFAM" id="SSF49478">
    <property type="entry name" value="Cna protein B-type domain"/>
    <property type="match status" value="1"/>
</dbReference>
<dbReference type="AlphaFoldDB" id="A0A1G9I8A7"/>
<evidence type="ECO:0000313" key="2">
    <source>
        <dbReference type="EMBL" id="SDL21316.1"/>
    </source>
</evidence>
<dbReference type="Gene3D" id="2.60.40.10">
    <property type="entry name" value="Immunoglobulins"/>
    <property type="match status" value="3"/>
</dbReference>
<feature type="signal peptide" evidence="1">
    <location>
        <begin position="1"/>
        <end position="32"/>
    </location>
</feature>
<organism evidence="2 3">
    <name type="scientific">Siphonobacter aquaeclarae</name>
    <dbReference type="NCBI Taxonomy" id="563176"/>
    <lineage>
        <taxon>Bacteria</taxon>
        <taxon>Pseudomonadati</taxon>
        <taxon>Bacteroidota</taxon>
        <taxon>Cytophagia</taxon>
        <taxon>Cytophagales</taxon>
        <taxon>Cytophagaceae</taxon>
        <taxon>Siphonobacter</taxon>
    </lineage>
</organism>
<keyword evidence="3" id="KW-1185">Reference proteome</keyword>